<dbReference type="EMBL" id="CP021455">
    <property type="protein sequence ID" value="ARU05450.1"/>
    <property type="molecule type" value="Genomic_DNA"/>
</dbReference>
<dbReference type="GO" id="GO:0043190">
    <property type="term" value="C:ATP-binding cassette (ABC) transporter complex"/>
    <property type="evidence" value="ECO:0007669"/>
    <property type="project" value="InterPro"/>
</dbReference>
<dbReference type="Pfam" id="PF03739">
    <property type="entry name" value="LptF_LptG"/>
    <property type="match status" value="1"/>
</dbReference>
<dbReference type="NCBIfam" id="TIGR04407">
    <property type="entry name" value="LptF_YjgP"/>
    <property type="match status" value="1"/>
</dbReference>
<feature type="transmembrane region" description="Helical" evidence="9">
    <location>
        <begin position="298"/>
        <end position="319"/>
    </location>
</feature>
<keyword evidence="5" id="KW-0997">Cell inner membrane</keyword>
<keyword evidence="6 9" id="KW-0812">Transmembrane</keyword>
<evidence type="ECO:0000256" key="6">
    <source>
        <dbReference type="ARBA" id="ARBA00022692"/>
    </source>
</evidence>
<feature type="transmembrane region" description="Helical" evidence="9">
    <location>
        <begin position="52"/>
        <end position="81"/>
    </location>
</feature>
<dbReference type="PANTHER" id="PTHR33529:SF7">
    <property type="entry name" value="LIPOPOLYSACCHARIDE EXPORT SYSTEM PERMEASE PROTEIN LPTF"/>
    <property type="match status" value="1"/>
</dbReference>
<dbReference type="PANTHER" id="PTHR33529">
    <property type="entry name" value="SLR0882 PROTEIN-RELATED"/>
    <property type="match status" value="1"/>
</dbReference>
<protein>
    <recommendedName>
        <fullName evidence="2">Lipopolysaccharide export system permease protein LptF</fullName>
    </recommendedName>
</protein>
<evidence type="ECO:0000313" key="11">
    <source>
        <dbReference type="Proteomes" id="UP000196138"/>
    </source>
</evidence>
<dbReference type="Proteomes" id="UP000196138">
    <property type="component" value="Chromosome"/>
</dbReference>
<feature type="transmembrane region" description="Helical" evidence="9">
    <location>
        <begin position="12"/>
        <end position="32"/>
    </location>
</feature>
<evidence type="ECO:0000313" key="10">
    <source>
        <dbReference type="EMBL" id="ARU05450.1"/>
    </source>
</evidence>
<dbReference type="RefSeq" id="WP_087281624.1">
    <property type="nucleotide sequence ID" value="NZ_CP021455.1"/>
</dbReference>
<evidence type="ECO:0000256" key="5">
    <source>
        <dbReference type="ARBA" id="ARBA00022519"/>
    </source>
</evidence>
<evidence type="ECO:0000256" key="2">
    <source>
        <dbReference type="ARBA" id="ARBA00014213"/>
    </source>
</evidence>
<dbReference type="GO" id="GO:0055085">
    <property type="term" value="P:transmembrane transport"/>
    <property type="evidence" value="ECO:0007669"/>
    <property type="project" value="InterPro"/>
</dbReference>
<evidence type="ECO:0000256" key="9">
    <source>
        <dbReference type="SAM" id="Phobius"/>
    </source>
</evidence>
<evidence type="ECO:0000256" key="4">
    <source>
        <dbReference type="ARBA" id="ARBA00022475"/>
    </source>
</evidence>
<evidence type="ECO:0000256" key="1">
    <source>
        <dbReference type="ARBA" id="ARBA00004429"/>
    </source>
</evidence>
<name>A0A1Y0EPS6_9BURK</name>
<keyword evidence="7 9" id="KW-1133">Transmembrane helix</keyword>
<keyword evidence="8 9" id="KW-0472">Membrane</keyword>
<dbReference type="OrthoDB" id="9778062at2"/>
<reference evidence="10 11" key="1">
    <citation type="submission" date="2017-05" db="EMBL/GenBank/DDBJ databases">
        <authorList>
            <person name="Song R."/>
            <person name="Chenine A.L."/>
            <person name="Ruprecht R.M."/>
        </authorList>
    </citation>
    <scope>NUCLEOTIDE SEQUENCE [LARGE SCALE GENOMIC DNA]</scope>
    <source>
        <strain evidence="10 11">DSM 26136</strain>
    </source>
</reference>
<dbReference type="KEGG" id="cser:CCO03_12805"/>
<keyword evidence="11" id="KW-1185">Reference proteome</keyword>
<dbReference type="InterPro" id="IPR005495">
    <property type="entry name" value="LptG/LptF_permease"/>
</dbReference>
<feature type="transmembrane region" description="Helical" evidence="9">
    <location>
        <begin position="102"/>
        <end position="124"/>
    </location>
</feature>
<keyword evidence="3" id="KW-0813">Transport</keyword>
<sequence>MLFDSTLRKELGRSFSATLVILATIVMTMMLIRTLGLASGGKVDPADVMLVMGFTVLGHLPTILTLSLFIAIVATLSRMYVQSEMVIWLSSGQSLLAFIRPLARFAAPVVVVIGLLALLAWPWANQQVQELRTHFQQRGDIDRVAAGQFQESANGERVFFIEKDASGKEQGSNIFIATRDAKSETVTSAQSGHLEVINGDRFLMLDKGQRTQIDLATGDLRISTFQQYGVVIATKVLDNTALQRPRAKSTAALLADPSAPNLGELSWRIGLMLAACNLVLLGVTAANGNARSGRTAGLIFALLAFVVYYNLLAFTQSWVSSGKIGIVPALVVLHGGVFTGVLAWLLLRNRRWSWRDLLPQPTPQAGPTA</sequence>
<dbReference type="AlphaFoldDB" id="A0A1Y0EPS6"/>
<comment type="subcellular location">
    <subcellularLocation>
        <location evidence="1">Cell inner membrane</location>
        <topology evidence="1">Multi-pass membrane protein</topology>
    </subcellularLocation>
</comment>
<evidence type="ECO:0000256" key="3">
    <source>
        <dbReference type="ARBA" id="ARBA00022448"/>
    </source>
</evidence>
<proteinExistence type="predicted"/>
<dbReference type="InterPro" id="IPR030922">
    <property type="entry name" value="LptF"/>
</dbReference>
<accession>A0A1Y0EPS6</accession>
<dbReference type="GO" id="GO:0015920">
    <property type="term" value="P:lipopolysaccharide transport"/>
    <property type="evidence" value="ECO:0007669"/>
    <property type="project" value="TreeGrafter"/>
</dbReference>
<feature type="transmembrane region" description="Helical" evidence="9">
    <location>
        <begin position="325"/>
        <end position="347"/>
    </location>
</feature>
<organism evidence="10 11">
    <name type="scientific">Comamonas serinivorans</name>
    <dbReference type="NCBI Taxonomy" id="1082851"/>
    <lineage>
        <taxon>Bacteria</taxon>
        <taxon>Pseudomonadati</taxon>
        <taxon>Pseudomonadota</taxon>
        <taxon>Betaproteobacteria</taxon>
        <taxon>Burkholderiales</taxon>
        <taxon>Comamonadaceae</taxon>
        <taxon>Comamonas</taxon>
    </lineage>
</organism>
<evidence type="ECO:0000256" key="7">
    <source>
        <dbReference type="ARBA" id="ARBA00022989"/>
    </source>
</evidence>
<evidence type="ECO:0000256" key="8">
    <source>
        <dbReference type="ARBA" id="ARBA00023136"/>
    </source>
</evidence>
<keyword evidence="4" id="KW-1003">Cell membrane</keyword>
<gene>
    <name evidence="10" type="ORF">CCO03_12805</name>
</gene>